<keyword evidence="2 6" id="KW-0378">Hydrolase</keyword>
<evidence type="ECO:0000313" key="11">
    <source>
        <dbReference type="Proteomes" id="UP001320715"/>
    </source>
</evidence>
<dbReference type="InterPro" id="IPR014756">
    <property type="entry name" value="Ig_E-set"/>
</dbReference>
<feature type="domain" description="Cellulase Ig-like" evidence="9">
    <location>
        <begin position="180"/>
        <end position="259"/>
    </location>
</feature>
<feature type="active site" evidence="6">
    <location>
        <position position="736"/>
    </location>
</feature>
<keyword evidence="3 6" id="KW-0119">Carbohydrate metabolism</keyword>
<accession>A0ABT1CLA7</accession>
<protein>
    <recommendedName>
        <fullName evidence="7">Endoglucanase</fullName>
        <ecNumber evidence="7">3.2.1.4</ecNumber>
    </recommendedName>
</protein>
<keyword evidence="7" id="KW-0732">Signal</keyword>
<evidence type="ECO:0000256" key="3">
    <source>
        <dbReference type="ARBA" id="ARBA00023277"/>
    </source>
</evidence>
<evidence type="ECO:0000313" key="10">
    <source>
        <dbReference type="EMBL" id="MCO6406991.1"/>
    </source>
</evidence>
<dbReference type="InterPro" id="IPR008979">
    <property type="entry name" value="Galactose-bd-like_sf"/>
</dbReference>
<proteinExistence type="inferred from homology"/>
<feature type="signal peptide" evidence="7">
    <location>
        <begin position="1"/>
        <end position="23"/>
    </location>
</feature>
<reference evidence="10 11" key="1">
    <citation type="submission" date="2020-01" db="EMBL/GenBank/DDBJ databases">
        <title>Genomes of bacteria type strains.</title>
        <authorList>
            <person name="Chen J."/>
            <person name="Zhu S."/>
            <person name="Yang J."/>
        </authorList>
    </citation>
    <scope>NUCLEOTIDE SEQUENCE [LARGE SCALE GENOMIC DNA]</scope>
    <source>
        <strain evidence="10 11">DSM 16655</strain>
    </source>
</reference>
<dbReference type="EC" id="3.2.1.4" evidence="7"/>
<feature type="active site" evidence="6">
    <location>
        <position position="727"/>
    </location>
</feature>
<keyword evidence="4 6" id="KW-0326">Glycosidase</keyword>
<dbReference type="SUPFAM" id="SSF81296">
    <property type="entry name" value="E set domains"/>
    <property type="match status" value="1"/>
</dbReference>
<feature type="domain" description="Glycoside hydrolase family 9" evidence="8">
    <location>
        <begin position="271"/>
        <end position="748"/>
    </location>
</feature>
<dbReference type="CDD" id="cd02850">
    <property type="entry name" value="E_set_Cellulase_N"/>
    <property type="match status" value="1"/>
</dbReference>
<dbReference type="InterPro" id="IPR004197">
    <property type="entry name" value="Cellulase_Ig-like"/>
</dbReference>
<evidence type="ECO:0000256" key="7">
    <source>
        <dbReference type="RuleBase" id="RU361166"/>
    </source>
</evidence>
<evidence type="ECO:0000256" key="1">
    <source>
        <dbReference type="ARBA" id="ARBA00007072"/>
    </source>
</evidence>
<dbReference type="InterPro" id="IPR008928">
    <property type="entry name" value="6-hairpin_glycosidase_sf"/>
</dbReference>
<evidence type="ECO:0000256" key="4">
    <source>
        <dbReference type="ARBA" id="ARBA00023295"/>
    </source>
</evidence>
<name>A0ABT1CLA7_9HYPH</name>
<dbReference type="SUPFAM" id="SSF48208">
    <property type="entry name" value="Six-hairpin glycosidases"/>
    <property type="match status" value="1"/>
</dbReference>
<evidence type="ECO:0000259" key="8">
    <source>
        <dbReference type="Pfam" id="PF00759"/>
    </source>
</evidence>
<dbReference type="InterPro" id="IPR012341">
    <property type="entry name" value="6hp_glycosidase-like_sf"/>
</dbReference>
<dbReference type="EMBL" id="JAAAML010000001">
    <property type="protein sequence ID" value="MCO6406991.1"/>
    <property type="molecule type" value="Genomic_DNA"/>
</dbReference>
<comment type="catalytic activity">
    <reaction evidence="7">
        <text>Endohydrolysis of (1-&gt;4)-beta-D-glucosidic linkages in cellulose, lichenin and cereal beta-D-glucans.</text>
        <dbReference type="EC" id="3.2.1.4"/>
    </reaction>
</comment>
<gene>
    <name evidence="10" type="ORF">GTW23_02295</name>
</gene>
<organism evidence="10 11">
    <name type="scientific">Hoeflea alexandrii</name>
    <dbReference type="NCBI Taxonomy" id="288436"/>
    <lineage>
        <taxon>Bacteria</taxon>
        <taxon>Pseudomonadati</taxon>
        <taxon>Pseudomonadota</taxon>
        <taxon>Alphaproteobacteria</taxon>
        <taxon>Hyphomicrobiales</taxon>
        <taxon>Rhizobiaceae</taxon>
        <taxon>Hoeflea</taxon>
    </lineage>
</organism>
<dbReference type="PANTHER" id="PTHR22298">
    <property type="entry name" value="ENDO-1,4-BETA-GLUCANASE"/>
    <property type="match status" value="1"/>
</dbReference>
<evidence type="ECO:0000256" key="5">
    <source>
        <dbReference type="ARBA" id="ARBA00023326"/>
    </source>
</evidence>
<dbReference type="InterPro" id="IPR001701">
    <property type="entry name" value="Glyco_hydro_9"/>
</dbReference>
<evidence type="ECO:0000259" key="9">
    <source>
        <dbReference type="Pfam" id="PF02927"/>
    </source>
</evidence>
<dbReference type="RefSeq" id="WP_252914466.1">
    <property type="nucleotide sequence ID" value="NZ_JAAAML010000001.1"/>
</dbReference>
<dbReference type="PROSITE" id="PS00698">
    <property type="entry name" value="GH9_3"/>
    <property type="match status" value="1"/>
</dbReference>
<dbReference type="Gene3D" id="1.50.10.10">
    <property type="match status" value="1"/>
</dbReference>
<dbReference type="Pfam" id="PF02927">
    <property type="entry name" value="CelD_N"/>
    <property type="match status" value="1"/>
</dbReference>
<comment type="caution">
    <text evidence="10">The sequence shown here is derived from an EMBL/GenBank/DDBJ whole genome shotgun (WGS) entry which is preliminary data.</text>
</comment>
<keyword evidence="11" id="KW-1185">Reference proteome</keyword>
<dbReference type="Gene3D" id="2.60.120.260">
    <property type="entry name" value="Galactose-binding domain-like"/>
    <property type="match status" value="1"/>
</dbReference>
<dbReference type="Pfam" id="PF00759">
    <property type="entry name" value="Glyco_hydro_9"/>
    <property type="match status" value="1"/>
</dbReference>
<sequence length="756" mass="81371">MTHLRAMTGLLALLAVPAIPAHAAADEMLPDPAFGQSTLAGEWWATPNIKAEYRPGSLCGQVAGGAAQPWDAILGFNGLSLTKGERYRLSITVSGDPGGPMRALAQKAEEPWTAEGEITRSVRVGQQTLSEDFTAAESHASAQLVFQLGGSDTPWRFCLHVASLQSGQEPEADTASGALSAIRVNQFAYFPDGPKHATLVRKDKARVEWRMTAASGETVASGFSRPEGRNPSSGLDVHIIDFSGMRTPGDGYRLVVGDDVSPPFSVSDTAYGQLRRDALGYFYKVRSGIEIREELAGQGYGRPAGHLGKAPNRGDTSVGCVDTRTARKVYGEAWSCGYKLNVAGGWYDAGDFGKYVVNGGIAAAQLLGTYERALHHSRASSPALADGLALIPEAGNGVPDILDEVRWELDFLLSMTVPEGEPQAGMAHHKVHGNRWTVGPVLPHRDRELRVLHRPSTAATLNLAAAAAQGARLFAGFDRPYAETLLAAAVRAYRAAEANPALYAPYTDGSFGGGDYQDDDVSDEFYWAAVELYLSTGDPVWLERAKASPHWSGPLFQEHGFDWRSVAALARLQLASVPSALPKRDLKAVQVSVRDAAEAYMRDQRKEAFGFMYAPERFGWGSNQSVIQNMIVVATAYDITGDRRYLQAVRESMDYILGRNALGISYVTGYGTLYAQRQYSNMFAASVDPSYPAVPKGALAGGPNSGLADDYAIRKLSGCAPQACYVDDSRSFSTNEIAINWNAPLAWIASFLADAP</sequence>
<dbReference type="InterPro" id="IPR033126">
    <property type="entry name" value="Glyco_hydro_9_Asp/Glu_AS"/>
</dbReference>
<dbReference type="SUPFAM" id="SSF49785">
    <property type="entry name" value="Galactose-binding domain-like"/>
    <property type="match status" value="1"/>
</dbReference>
<dbReference type="Gene3D" id="2.60.40.10">
    <property type="entry name" value="Immunoglobulins"/>
    <property type="match status" value="1"/>
</dbReference>
<keyword evidence="7" id="KW-0136">Cellulose degradation</keyword>
<evidence type="ECO:0000256" key="6">
    <source>
        <dbReference type="PROSITE-ProRule" id="PRU10060"/>
    </source>
</evidence>
<dbReference type="InterPro" id="IPR013783">
    <property type="entry name" value="Ig-like_fold"/>
</dbReference>
<evidence type="ECO:0000256" key="2">
    <source>
        <dbReference type="ARBA" id="ARBA00022801"/>
    </source>
</evidence>
<feature type="chain" id="PRO_5044985305" description="Endoglucanase" evidence="7">
    <location>
        <begin position="24"/>
        <end position="756"/>
    </location>
</feature>
<keyword evidence="5 6" id="KW-0624">Polysaccharide degradation</keyword>
<dbReference type="Proteomes" id="UP001320715">
    <property type="component" value="Unassembled WGS sequence"/>
</dbReference>
<comment type="similarity">
    <text evidence="1 6 7">Belongs to the glycosyl hydrolase 9 (cellulase E) family.</text>
</comment>